<dbReference type="InterPro" id="IPR011944">
    <property type="entry name" value="Steroid_delta5-4_isomerase"/>
</dbReference>
<dbReference type="SUPFAM" id="SSF54427">
    <property type="entry name" value="NTF2-like"/>
    <property type="match status" value="1"/>
</dbReference>
<feature type="domain" description="DUF4440" evidence="2">
    <location>
        <begin position="26"/>
        <end position="135"/>
    </location>
</feature>
<gene>
    <name evidence="3" type="ORF">JOL79_16830</name>
</gene>
<evidence type="ECO:0000259" key="2">
    <source>
        <dbReference type="Pfam" id="PF14534"/>
    </source>
</evidence>
<dbReference type="Gene3D" id="3.10.450.50">
    <property type="match status" value="1"/>
</dbReference>
<organism evidence="3 4">
    <name type="scientific">Microbispora oryzae</name>
    <dbReference type="NCBI Taxonomy" id="2806554"/>
    <lineage>
        <taxon>Bacteria</taxon>
        <taxon>Bacillati</taxon>
        <taxon>Actinomycetota</taxon>
        <taxon>Actinomycetes</taxon>
        <taxon>Streptosporangiales</taxon>
        <taxon>Streptosporangiaceae</taxon>
        <taxon>Microbispora</taxon>
    </lineage>
</organism>
<dbReference type="RefSeq" id="WP_210156760.1">
    <property type="nucleotide sequence ID" value="NZ_JAFCNB010000008.1"/>
</dbReference>
<feature type="region of interest" description="Disordered" evidence="1">
    <location>
        <begin position="146"/>
        <end position="179"/>
    </location>
</feature>
<dbReference type="InterPro" id="IPR027843">
    <property type="entry name" value="DUF4440"/>
</dbReference>
<feature type="compositionally biased region" description="Gly residues" evidence="1">
    <location>
        <begin position="169"/>
        <end position="179"/>
    </location>
</feature>
<dbReference type="EMBL" id="JAFCNB010000008">
    <property type="protein sequence ID" value="MBP2705478.1"/>
    <property type="molecule type" value="Genomic_DNA"/>
</dbReference>
<evidence type="ECO:0000256" key="1">
    <source>
        <dbReference type="SAM" id="MobiDB-lite"/>
    </source>
</evidence>
<dbReference type="AlphaFoldDB" id="A0A941AKP3"/>
<accession>A0A941AKP3</accession>
<dbReference type="Proteomes" id="UP000674234">
    <property type="component" value="Unassembled WGS sequence"/>
</dbReference>
<name>A0A941AKP3_9ACTN</name>
<comment type="caution">
    <text evidence="3">The sequence shown here is derived from an EMBL/GenBank/DDBJ whole genome shotgun (WGS) entry which is preliminary data.</text>
</comment>
<evidence type="ECO:0000313" key="4">
    <source>
        <dbReference type="Proteomes" id="UP000674234"/>
    </source>
</evidence>
<evidence type="ECO:0000313" key="3">
    <source>
        <dbReference type="EMBL" id="MBP2705478.1"/>
    </source>
</evidence>
<dbReference type="InterPro" id="IPR032710">
    <property type="entry name" value="NTF2-like_dom_sf"/>
</dbReference>
<keyword evidence="4" id="KW-1185">Reference proteome</keyword>
<protein>
    <submittedName>
        <fullName evidence="3">SgcJ/EcaC family oxidoreductase</fullName>
    </submittedName>
</protein>
<sequence length="179" mass="18796">MDSDLSGRAGTGAGGSPVHADERAVLAVFDATSGAWADGDVNTFVRWYAEDASVILPGTYLRGKAEIRAQMGEAFALPLKGSKRVHQARSVRFVGADTAIVITRSATVFPGEAEPPAERWELATWVLSRGGDGWLVEAYHGCPARRSSPAGGVDQAPRAETQQLSGDFGAEGRGIVGRA</sequence>
<dbReference type="Pfam" id="PF14534">
    <property type="entry name" value="DUF4440"/>
    <property type="match status" value="1"/>
</dbReference>
<proteinExistence type="predicted"/>
<dbReference type="NCBIfam" id="TIGR02246">
    <property type="entry name" value="SgcJ/EcaC family oxidoreductase"/>
    <property type="match status" value="1"/>
</dbReference>
<reference evidence="3" key="1">
    <citation type="submission" date="2021-02" db="EMBL/GenBank/DDBJ databases">
        <title>Draft genome sequence of Microbispora sp. RL4-1S isolated from rice leaves in Thailand.</title>
        <authorList>
            <person name="Muangham S."/>
            <person name="Duangmal K."/>
        </authorList>
    </citation>
    <scope>NUCLEOTIDE SEQUENCE</scope>
    <source>
        <strain evidence="3">RL4-1S</strain>
    </source>
</reference>